<protein>
    <recommendedName>
        <fullName evidence="2">Ig-like domain-containing protein</fullName>
    </recommendedName>
</protein>
<proteinExistence type="predicted"/>
<sequence>MTTSTEGYMLSFCPVVKNVRLTVSSTNGEDVKVRSSVTDHVVKEGGQVTLTCTSACSFHQLDVHWYRNSHALPETGPALHLSGLTNDDTGNYTCSLDSSGQKTSAPWCLLVGEYEDGEDVKVRSSVTDNVVKEGGQVTLTCTSACSFHQLDVHWYRNGHALSEKGPALHLSNLTNDNAGDYTCSLYSSRQKTSAPWSLVVLEDEDGEVVKVRSSVTDNVVKEGGQVTLTCTSACSFHQLDVHWYRNGHALSETGPTLHLSSLTNNNTGNYTCSLDSSGQKTSAPWSLLVGEYEDGEVVKVRSSVTDHVVKEGGQVTLTCTSACSFHQLDVLWYRNGHALSETGPALHLSNLTNNNTGNYTCSLDSSGQKTSVPWSLVVLEDEGRHNVTATGKVKSFWLLTVSVVSVVLAGFLLLLAGLVFAKRRQAQKKASDVIQKLEVDCKQEAVGASEEVSYATVHFKRNSSRSAPGPEHEIVYSEVVG</sequence>
<dbReference type="Gene3D" id="2.60.40.10">
    <property type="entry name" value="Immunoglobulins"/>
    <property type="match status" value="4"/>
</dbReference>
<accession>A0A8C5BA65</accession>
<dbReference type="PANTHER" id="PTHR46013">
    <property type="entry name" value="VASCULAR CELL ADHESION MOLECULE 1"/>
    <property type="match status" value="1"/>
</dbReference>
<keyword evidence="1" id="KW-0812">Transmembrane</keyword>
<feature type="domain" description="Ig-like" evidence="2">
    <location>
        <begin position="118"/>
        <end position="193"/>
    </location>
</feature>
<dbReference type="InterPro" id="IPR007110">
    <property type="entry name" value="Ig-like_dom"/>
</dbReference>
<dbReference type="InterPro" id="IPR036179">
    <property type="entry name" value="Ig-like_dom_sf"/>
</dbReference>
<evidence type="ECO:0000259" key="2">
    <source>
        <dbReference type="PROSITE" id="PS50835"/>
    </source>
</evidence>
<dbReference type="Ensembl" id="ENSGMOT00000069307.1">
    <property type="protein sequence ID" value="ENSGMOP00000044203.1"/>
    <property type="gene ID" value="ENSGMOG00000036861.1"/>
</dbReference>
<keyword evidence="1" id="KW-1133">Transmembrane helix</keyword>
<organism evidence="3 4">
    <name type="scientific">Gadus morhua</name>
    <name type="common">Atlantic cod</name>
    <dbReference type="NCBI Taxonomy" id="8049"/>
    <lineage>
        <taxon>Eukaryota</taxon>
        <taxon>Metazoa</taxon>
        <taxon>Chordata</taxon>
        <taxon>Craniata</taxon>
        <taxon>Vertebrata</taxon>
        <taxon>Euteleostomi</taxon>
        <taxon>Actinopterygii</taxon>
        <taxon>Neopterygii</taxon>
        <taxon>Teleostei</taxon>
        <taxon>Neoteleostei</taxon>
        <taxon>Acanthomorphata</taxon>
        <taxon>Zeiogadaria</taxon>
        <taxon>Gadariae</taxon>
        <taxon>Gadiformes</taxon>
        <taxon>Gadoidei</taxon>
        <taxon>Gadidae</taxon>
        <taxon>Gadus</taxon>
    </lineage>
</organism>
<dbReference type="AlphaFoldDB" id="A0A8C5BA65"/>
<dbReference type="InterPro" id="IPR003598">
    <property type="entry name" value="Ig_sub2"/>
</dbReference>
<evidence type="ECO:0000313" key="4">
    <source>
        <dbReference type="Proteomes" id="UP000694546"/>
    </source>
</evidence>
<feature type="domain" description="Ig-like" evidence="2">
    <location>
        <begin position="14"/>
        <end position="104"/>
    </location>
</feature>
<name>A0A8C5BA65_GADMO</name>
<dbReference type="SUPFAM" id="SSF48726">
    <property type="entry name" value="Immunoglobulin"/>
    <property type="match status" value="4"/>
</dbReference>
<reference evidence="3" key="1">
    <citation type="submission" date="2025-08" db="UniProtKB">
        <authorList>
            <consortium name="Ensembl"/>
        </authorList>
    </citation>
    <scope>IDENTIFICATION</scope>
</reference>
<dbReference type="SMART" id="SM00408">
    <property type="entry name" value="IGc2"/>
    <property type="match status" value="4"/>
</dbReference>
<feature type="domain" description="Ig-like" evidence="2">
    <location>
        <begin position="295"/>
        <end position="371"/>
    </location>
</feature>
<feature type="domain" description="Ig-like" evidence="2">
    <location>
        <begin position="195"/>
        <end position="286"/>
    </location>
</feature>
<dbReference type="InterPro" id="IPR013783">
    <property type="entry name" value="Ig-like_fold"/>
</dbReference>
<dbReference type="OMA" id="SEEHIHI"/>
<dbReference type="InterPro" id="IPR003599">
    <property type="entry name" value="Ig_sub"/>
</dbReference>
<reference evidence="3" key="2">
    <citation type="submission" date="2025-09" db="UniProtKB">
        <authorList>
            <consortium name="Ensembl"/>
        </authorList>
    </citation>
    <scope>IDENTIFICATION</scope>
</reference>
<dbReference type="PANTHER" id="PTHR46013:SF4">
    <property type="entry name" value="B-CELL RECEPTOR CD22-RELATED"/>
    <property type="match status" value="1"/>
</dbReference>
<feature type="transmembrane region" description="Helical" evidence="1">
    <location>
        <begin position="396"/>
        <end position="421"/>
    </location>
</feature>
<dbReference type="Proteomes" id="UP000694546">
    <property type="component" value="Chromosome 6"/>
</dbReference>
<dbReference type="GeneTree" id="ENSGT01150000287106"/>
<evidence type="ECO:0000256" key="1">
    <source>
        <dbReference type="SAM" id="Phobius"/>
    </source>
</evidence>
<dbReference type="PROSITE" id="PS50835">
    <property type="entry name" value="IG_LIKE"/>
    <property type="match status" value="4"/>
</dbReference>
<dbReference type="Pfam" id="PF13895">
    <property type="entry name" value="Ig_2"/>
    <property type="match status" value="4"/>
</dbReference>
<keyword evidence="1" id="KW-0472">Membrane</keyword>
<evidence type="ECO:0000313" key="3">
    <source>
        <dbReference type="Ensembl" id="ENSGMOP00000044203.1"/>
    </source>
</evidence>
<keyword evidence="4" id="KW-1185">Reference proteome</keyword>
<dbReference type="SMART" id="SM00409">
    <property type="entry name" value="IG"/>
    <property type="match status" value="4"/>
</dbReference>